<comment type="caution">
    <text evidence="11">The sequence shown here is derived from an EMBL/GenBank/DDBJ whole genome shotgun (WGS) entry which is preliminary data.</text>
</comment>
<sequence>MLSKLRHVHLVSLIGYCNDGEEQILVYQYITKGTLADHIYNANTHGRENPPLPWELRRKVSQLELRVAYVIFTHGIGSYTGI</sequence>
<evidence type="ECO:0000313" key="11">
    <source>
        <dbReference type="EMBL" id="KAG6405865.1"/>
    </source>
</evidence>
<evidence type="ECO:0000256" key="5">
    <source>
        <dbReference type="ARBA" id="ARBA00022737"/>
    </source>
</evidence>
<reference evidence="11" key="2">
    <citation type="submission" date="2020-08" db="EMBL/GenBank/DDBJ databases">
        <title>Plant Genome Project.</title>
        <authorList>
            <person name="Zhang R.-G."/>
        </authorList>
    </citation>
    <scope>NUCLEOTIDE SEQUENCE</scope>
    <source>
        <strain evidence="11">Huo1</strain>
        <tissue evidence="11">Leaf</tissue>
    </source>
</reference>
<evidence type="ECO:0000313" key="12">
    <source>
        <dbReference type="Proteomes" id="UP000298416"/>
    </source>
</evidence>
<dbReference type="PANTHER" id="PTHR47986:SF10">
    <property type="entry name" value="RECEPTOR-LIKE KINASE TMK4"/>
    <property type="match status" value="1"/>
</dbReference>
<evidence type="ECO:0000259" key="10">
    <source>
        <dbReference type="Pfam" id="PF07714"/>
    </source>
</evidence>
<organism evidence="11">
    <name type="scientific">Salvia splendens</name>
    <name type="common">Scarlet sage</name>
    <dbReference type="NCBI Taxonomy" id="180675"/>
    <lineage>
        <taxon>Eukaryota</taxon>
        <taxon>Viridiplantae</taxon>
        <taxon>Streptophyta</taxon>
        <taxon>Embryophyta</taxon>
        <taxon>Tracheophyta</taxon>
        <taxon>Spermatophyta</taxon>
        <taxon>Magnoliopsida</taxon>
        <taxon>eudicotyledons</taxon>
        <taxon>Gunneridae</taxon>
        <taxon>Pentapetalae</taxon>
        <taxon>asterids</taxon>
        <taxon>lamiids</taxon>
        <taxon>Lamiales</taxon>
        <taxon>Lamiaceae</taxon>
        <taxon>Nepetoideae</taxon>
        <taxon>Mentheae</taxon>
        <taxon>Salviinae</taxon>
        <taxon>Salvia</taxon>
        <taxon>Salvia subgen. Calosphace</taxon>
        <taxon>core Calosphace</taxon>
    </lineage>
</organism>
<gene>
    <name evidence="11" type="ORF">SASPL_133459</name>
</gene>
<dbReference type="Proteomes" id="UP000298416">
    <property type="component" value="Unassembled WGS sequence"/>
</dbReference>
<dbReference type="InterPro" id="IPR052422">
    <property type="entry name" value="Auxin_Ser/Thr_Kinase"/>
</dbReference>
<keyword evidence="7" id="KW-0472">Membrane</keyword>
<dbReference type="InterPro" id="IPR011009">
    <property type="entry name" value="Kinase-like_dom_sf"/>
</dbReference>
<accession>A0A8X8X305</accession>
<protein>
    <recommendedName>
        <fullName evidence="10">Serine-threonine/tyrosine-protein kinase catalytic domain-containing protein</fullName>
    </recommendedName>
</protein>
<dbReference type="GO" id="GO:0016020">
    <property type="term" value="C:membrane"/>
    <property type="evidence" value="ECO:0007669"/>
    <property type="project" value="UniProtKB-SubCell"/>
</dbReference>
<evidence type="ECO:0000256" key="8">
    <source>
        <dbReference type="ARBA" id="ARBA00023170"/>
    </source>
</evidence>
<comment type="subcellular location">
    <subcellularLocation>
        <location evidence="1">Membrane</location>
        <topology evidence="1">Single-pass membrane protein</topology>
    </subcellularLocation>
</comment>
<dbReference type="Gene3D" id="1.10.510.10">
    <property type="entry name" value="Transferase(Phosphotransferase) domain 1"/>
    <property type="match status" value="1"/>
</dbReference>
<keyword evidence="5" id="KW-0677">Repeat</keyword>
<dbReference type="Pfam" id="PF07714">
    <property type="entry name" value="PK_Tyr_Ser-Thr"/>
    <property type="match status" value="1"/>
</dbReference>
<evidence type="ECO:0000256" key="6">
    <source>
        <dbReference type="ARBA" id="ARBA00022989"/>
    </source>
</evidence>
<keyword evidence="6" id="KW-1133">Transmembrane helix</keyword>
<dbReference type="PANTHER" id="PTHR47986">
    <property type="entry name" value="OSJNBA0070M12.3 PROTEIN"/>
    <property type="match status" value="1"/>
</dbReference>
<evidence type="ECO:0000256" key="9">
    <source>
        <dbReference type="ARBA" id="ARBA00023180"/>
    </source>
</evidence>
<proteinExistence type="predicted"/>
<evidence type="ECO:0000256" key="7">
    <source>
        <dbReference type="ARBA" id="ARBA00023136"/>
    </source>
</evidence>
<keyword evidence="4" id="KW-0732">Signal</keyword>
<dbReference type="SUPFAM" id="SSF56112">
    <property type="entry name" value="Protein kinase-like (PK-like)"/>
    <property type="match status" value="1"/>
</dbReference>
<keyword evidence="12" id="KW-1185">Reference proteome</keyword>
<evidence type="ECO:0000256" key="2">
    <source>
        <dbReference type="ARBA" id="ARBA00022614"/>
    </source>
</evidence>
<keyword evidence="8" id="KW-0675">Receptor</keyword>
<evidence type="ECO:0000256" key="4">
    <source>
        <dbReference type="ARBA" id="ARBA00022729"/>
    </source>
</evidence>
<dbReference type="AlphaFoldDB" id="A0A8X8X305"/>
<reference evidence="11" key="1">
    <citation type="submission" date="2018-01" db="EMBL/GenBank/DDBJ databases">
        <authorList>
            <person name="Mao J.F."/>
        </authorList>
    </citation>
    <scope>NUCLEOTIDE SEQUENCE</scope>
    <source>
        <strain evidence="11">Huo1</strain>
        <tissue evidence="11">Leaf</tissue>
    </source>
</reference>
<keyword evidence="3" id="KW-0812">Transmembrane</keyword>
<evidence type="ECO:0000256" key="1">
    <source>
        <dbReference type="ARBA" id="ARBA00004167"/>
    </source>
</evidence>
<feature type="domain" description="Serine-threonine/tyrosine-protein kinase catalytic" evidence="10">
    <location>
        <begin position="1"/>
        <end position="43"/>
    </location>
</feature>
<dbReference type="GO" id="GO:0004672">
    <property type="term" value="F:protein kinase activity"/>
    <property type="evidence" value="ECO:0007669"/>
    <property type="project" value="InterPro"/>
</dbReference>
<keyword evidence="2" id="KW-0433">Leucine-rich repeat</keyword>
<evidence type="ECO:0000256" key="3">
    <source>
        <dbReference type="ARBA" id="ARBA00022692"/>
    </source>
</evidence>
<dbReference type="InterPro" id="IPR001245">
    <property type="entry name" value="Ser-Thr/Tyr_kinase_cat_dom"/>
</dbReference>
<dbReference type="EMBL" id="PNBA02000012">
    <property type="protein sequence ID" value="KAG6405865.1"/>
    <property type="molecule type" value="Genomic_DNA"/>
</dbReference>
<name>A0A8X8X305_SALSN</name>
<keyword evidence="9" id="KW-0325">Glycoprotein</keyword>